<evidence type="ECO:0000256" key="1">
    <source>
        <dbReference type="SAM" id="MobiDB-lite"/>
    </source>
</evidence>
<dbReference type="RefSeq" id="WP_058890888.1">
    <property type="nucleotide sequence ID" value="NZ_LQBL01000022.1"/>
</dbReference>
<feature type="transmembrane region" description="Helical" evidence="2">
    <location>
        <begin position="39"/>
        <end position="59"/>
    </location>
</feature>
<evidence type="ECO:0000313" key="3">
    <source>
        <dbReference type="EMBL" id="KUG55779.1"/>
    </source>
</evidence>
<dbReference type="AlphaFoldDB" id="A0A0W8I8R6"/>
<evidence type="ECO:0000313" key="4">
    <source>
        <dbReference type="Proteomes" id="UP000054837"/>
    </source>
</evidence>
<keyword evidence="2" id="KW-1133">Transmembrane helix</keyword>
<keyword evidence="2" id="KW-0472">Membrane</keyword>
<dbReference type="Proteomes" id="UP000054837">
    <property type="component" value="Unassembled WGS sequence"/>
</dbReference>
<comment type="caution">
    <text evidence="3">The sequence shown here is derived from an EMBL/GenBank/DDBJ whole genome shotgun (WGS) entry which is preliminary data.</text>
</comment>
<feature type="region of interest" description="Disordered" evidence="1">
    <location>
        <begin position="1"/>
        <end position="22"/>
    </location>
</feature>
<keyword evidence="4" id="KW-1185">Reference proteome</keyword>
<gene>
    <name evidence="3" type="ORF">AVL62_05690</name>
</gene>
<organism evidence="3 4">
    <name type="scientific">Serinicoccus chungangensis</name>
    <dbReference type="NCBI Taxonomy" id="767452"/>
    <lineage>
        <taxon>Bacteria</taxon>
        <taxon>Bacillati</taxon>
        <taxon>Actinomycetota</taxon>
        <taxon>Actinomycetes</taxon>
        <taxon>Micrococcales</taxon>
        <taxon>Ornithinimicrobiaceae</taxon>
        <taxon>Serinicoccus</taxon>
    </lineage>
</organism>
<evidence type="ECO:0000256" key="2">
    <source>
        <dbReference type="SAM" id="Phobius"/>
    </source>
</evidence>
<reference evidence="3 4" key="1">
    <citation type="submission" date="2015-12" db="EMBL/GenBank/DDBJ databases">
        <title>Serinicoccus chungangenesis strain CD08_5 genome sequencing and assembly.</title>
        <authorList>
            <person name="Chander A.M."/>
            <person name="Kaur G."/>
            <person name="Nair G.R."/>
            <person name="Dhawan D.K."/>
            <person name="Kochhar R.K."/>
            <person name="Mayilraj S."/>
            <person name="Bhadada S.K."/>
        </authorList>
    </citation>
    <scope>NUCLEOTIDE SEQUENCE [LARGE SCALE GENOMIC DNA]</scope>
    <source>
        <strain evidence="3 4">CD08_5</strain>
    </source>
</reference>
<protein>
    <submittedName>
        <fullName evidence="3">Uncharacterized protein</fullName>
    </submittedName>
</protein>
<sequence length="590" mass="61992">MSEQLNSMLERAVHHSPGPRVTGEEMLAAGRARVRRRRAVGAGSAIGAFALAGVVWVGLGGGSLGPPQVSPASLSWEVDDGQTLTVLDHTTEGGLSSVVVSHSPAGPTATLVVDGREESVVGQSASFGATEFVSSEVTVLVWDQPASADAADVVPMQDGFGETGPVQEDDDLWYAVLAESGPPPQDLLFHDSRSVWTASGQIADTRVVADGPVEKRVFWLEGLGLAGVLDDGLTTLDPGWSVVGDQPRPWWRGGGSVEWVLARLPEEATRARLVSTAPGQHVSGEPIVDTVALGDSTYALAARGYSEVGEGSQYAPDLQWSVDGESWRDREAGTVDPAGLGGVDLHRSGADVWASRDGRRLQEIPDVGDGLWAWRDVDDDVVLVSDATETQSTADLQPIVRWVSLDDSPVSVAPQLVTDEGGLELADDMLPALKVDLDGEELVGAVMVDPLADEPTVQVLGGEPSDPALPHLGGVQVSAAAGIEHWAVWTDAETPVVVDGPGLRATQTDDDMWSLVARLPEGATDPVLVPADESMTVQQPLGEVTESGGVRWWSLPLQAPGRPDLREVVDGLDTDGDGTADLPVTEMETP</sequence>
<name>A0A0W8I8R6_9MICO</name>
<dbReference type="OrthoDB" id="4855758at2"/>
<proteinExistence type="predicted"/>
<accession>A0A0W8I8R6</accession>
<dbReference type="EMBL" id="LQBL01000022">
    <property type="protein sequence ID" value="KUG55779.1"/>
    <property type="molecule type" value="Genomic_DNA"/>
</dbReference>
<keyword evidence="2" id="KW-0812">Transmembrane</keyword>
<dbReference type="STRING" id="767452.AVL62_05690"/>